<sequence>MKAQKYKDVAASGFTRKCVVGVLIYTLTVQPVLAAATLPTAGSVAAGQVSIGTSGNTTTVTQRSDKAIVNWGSFSVGKGASVNFIQPGSTSAILNRVTGSTTSTIAGAIHANGQVFLINPNGIAITSTGSIKVGGGFVGSTLNISDKDFLNDHFVFKGDGASAGVSNAGIITVGRGGYAALIGGTVQNSGLIAVPLGKIGLGSGEQATLNLSGDGFLQVALPTKTGAEGNGALIGNQGTLSADGGTVLISVASARHAARHAINLSGVVEANSVSGRDGNIIIGGGQGGNVSVSGKVTATSASGKGGDITVTGKDIALNGATIDASGATGGGSIKIGGDYQGTGNTQRANTTNVDTTSVIRADATQGGNGGKVIVWSDDLTTFDGLITARGAGTGKGGNAEVSGKARLAYNGFTNLSGPGGFGTLLLDPYNVTISSDADNTSSGFTATGDDSVINVTTLQNALSAANVEVTTGNGGSQTGDIVVASTVTWSANTKLTLNAAGSIAVNAAMTASGESAGLVLNYGSDKDYYVNAPITLSGANATLNINGNDYTLIHSMTGFQASSGSASGTYFALAQDLDLSGNSFDTAPVTTFGGTLAGLGHTISNLTISASDLQYVGLIGKNSGAIRDLKLSGAKNTVLVSNQYSGNWGLLAGENIGTISNVDVVGTLKATININGYFVIGGLVGSNSSNGNISNSTSNVTLTANKTQSDSSSLIVGGLIGNNNGTITNSSSSGAVSAESNGGYVFVGGLIGVNSGKASTLSSSSVVKGVITGGDGYVSSGGLVGSNQNSIVNSYATGAVSAESTNSGSTAYAGGLVGSLQDATNNGFLVSDGLVDSSYAVGSTSAMGSSAYSGGLIGYLISGESKLSFFDEGTTNQANGVGNDSAANGVNGLTTEQARNSSNYTGWDFTNTWYQSGDMRPILRSEAATAVGGVISVSNLHQLALIGANFSGTYHLTRNIDASATNSTADSSGIWGSGGFVPLGDNTNGFTGTFDGQSHVISNLTINRPLTGYVGLFGYVGSGGIIRNVGIEGGSVTGGSSDGDYQVDTGSLAGQNFGTISNAYATGAVMGNASFNNIGGLVGSNNGTISNAYATGAVKFTEHANIGGLVGSNNGTISNAYATGAVTEGDFVGGLVGQSNGTITSSFWDTETTGQASSAGGGTGLTTTGMKTLSNFSDWNIDNKGGTGTVWRIYDGYTMPLLRSFMTKLTISGGSVSKTYDGSATSTSVGTLTYSDANYDSSLVNGTAQYTASSANAGSYSGSNLTISGLYSSQQGYDISTKSGSLMINKAALTVTADKASKTYGDTAALTYKITGLVTGDSLSGALASDGAGSGANVGSYDITQGTLANSNYTITYKGANLTVTARPITVTASAGQTMVYGNSTPTLNYGVSANGLVNGDKLTGALATTADSSSDVGSYSITQGSLGNSNYTITYRGNKLAVTPATLTVTATGSQTYGSTTPTYQFTASGWKNGQSDSNLTGLSYSTTATSTSNAGGSYTTTASDGSLSGAAKGNYTLSYAAGTFTVNKAALTVTATGSQTYGSTTPTYQFTASGWKNGQSDTNLTGLSYTTTATSTSNAGGSYTATASGGTLGDKASGNYTLSYAAGTFTVNKAALTVTATGSQTYGSTTPTYQFTASGWKNGQSDSNLTGLSYSTTATSTSNAGGSYTATASGGTLGDKASGNYTLSYAAGTFTVNKAALTVTANDASKTYDGKAYTGGNGVTYSGLVNNETSSVLGGTLAYGGTAQNATNAGSYGITASGLTSGNYDITYNAGQLTVNKAALTVTANDAAKTYDGQAYTGGNGVTYSGLVNNETSSVLGGTLAYSGTAQNATNAGSYDITASGLTSGNYTIAYKPGQLTVNKAALTVTANDASKTYDGQAYTGGNGVTYSGLVNNETSSVLGGTLAYGGTSQNATNAGSYGITASGLSANNYAITYKAGQLTVNKAVLMVTANDGAKTYDGQAYTGGNGVTYSGLVNNETSSVLGGTLAYGGTSQGATNAGSYGITASGLSANNYAITYKAGQLTVNKAVLTVTANDGAKTYDGQAYTGGNGVTYSGLVNNETSSVLGGTLAYGGTSQGATNAGSYGITASGLSANNYAITYKAGQLTVNKAALTVTANDASKTYDGQAYTGGNGVTYSGLVNNETSSVLGGTLAYGGTSQNATNAGSYGITASGLSANNYAITYKAGQLTVNKAVLMVTANDGAKTYDGQAYTGGNGVTYSGLVNNETSSVLGGTLAYGGTSQGATNAGSYGITASGLSANNYAITYKAGQLTVNKAVLTVTANDASKTYDGQAYTGGNGVTYSGLVNNETSSVLGGTLAYGGTSQGAINVGNYTITASGLTSGNYDITYVPGQLGVTAAPNVQPDASQIVNMPTFTPVHLVPRVGQQLVSYETANTDTSRTGQGDIMTTQDIRLTGAVCFAGSDFATTCSATN</sequence>
<dbReference type="InterPro" id="IPR012334">
    <property type="entry name" value="Pectin_lyas_fold"/>
</dbReference>
<evidence type="ECO:0000313" key="5">
    <source>
        <dbReference type="EMBL" id="MFM2485430.1"/>
    </source>
</evidence>
<dbReference type="InterPro" id="IPR008638">
    <property type="entry name" value="FhaB/CdiA-like_TPS"/>
</dbReference>
<dbReference type="SUPFAM" id="SSF51126">
    <property type="entry name" value="Pectin lyase-like"/>
    <property type="match status" value="1"/>
</dbReference>
<dbReference type="Pfam" id="PF05860">
    <property type="entry name" value="TPS"/>
    <property type="match status" value="1"/>
</dbReference>
<dbReference type="EMBL" id="JBEQCT010000004">
    <property type="protein sequence ID" value="MFM2485430.1"/>
    <property type="molecule type" value="Genomic_DNA"/>
</dbReference>
<dbReference type="InterPro" id="IPR011050">
    <property type="entry name" value="Pectin_lyase_fold/virulence"/>
</dbReference>
<dbReference type="InterPro" id="IPR011493">
    <property type="entry name" value="GLUG"/>
</dbReference>
<name>A0ABW9G6X7_9GAMM</name>
<reference evidence="5 6" key="1">
    <citation type="journal article" date="2013" name="Int. J. Syst. Evol. Microbiol.">
        <title>Celerinatantimonas yamalensis sp. nov., a cold-adapted diazotrophic bacterium from a cold permafrost brine.</title>
        <authorList>
            <person name="Shcherbakova V."/>
            <person name="Chuvilskaya N."/>
            <person name="Rivkina E."/>
            <person name="Demidov N."/>
            <person name="Uchaeva V."/>
            <person name="Suetin S."/>
            <person name="Suzina N."/>
            <person name="Gilichinsky D."/>
        </authorList>
    </citation>
    <scope>NUCLEOTIDE SEQUENCE [LARGE SCALE GENOMIC DNA]</scope>
    <source>
        <strain evidence="5 6">C7</strain>
    </source>
</reference>
<gene>
    <name evidence="5" type="ORF">ABUE30_10225</name>
</gene>
<dbReference type="InterPro" id="IPR050909">
    <property type="entry name" value="Bact_Autotransporter_VF"/>
</dbReference>
<dbReference type="Proteomes" id="UP001629953">
    <property type="component" value="Unassembled WGS sequence"/>
</dbReference>
<dbReference type="RefSeq" id="WP_408623664.1">
    <property type="nucleotide sequence ID" value="NZ_JBEQCT010000004.1"/>
</dbReference>
<dbReference type="Pfam" id="PF07581">
    <property type="entry name" value="Glug"/>
    <property type="match status" value="1"/>
</dbReference>
<dbReference type="NCBIfam" id="TIGR01901">
    <property type="entry name" value="adhes_NPXG"/>
    <property type="match status" value="1"/>
</dbReference>
<evidence type="ECO:0000256" key="3">
    <source>
        <dbReference type="ARBA" id="ARBA00022729"/>
    </source>
</evidence>
<accession>A0ABW9G6X7</accession>
<proteinExistence type="predicted"/>
<comment type="caution">
    <text evidence="5">The sequence shown here is derived from an EMBL/GenBank/DDBJ whole genome shotgun (WGS) entry which is preliminary data.</text>
</comment>
<evidence type="ECO:0000256" key="1">
    <source>
        <dbReference type="ARBA" id="ARBA00004613"/>
    </source>
</evidence>
<evidence type="ECO:0000259" key="4">
    <source>
        <dbReference type="SMART" id="SM00912"/>
    </source>
</evidence>
<dbReference type="Pfam" id="PF18676">
    <property type="entry name" value="MBG_2"/>
    <property type="match status" value="13"/>
</dbReference>
<comment type="subcellular location">
    <subcellularLocation>
        <location evidence="1">Secreted</location>
    </subcellularLocation>
</comment>
<dbReference type="Gene3D" id="3.30.210.10">
    <property type="entry name" value="DNA polymerase, thumb domain"/>
    <property type="match status" value="8"/>
</dbReference>
<feature type="domain" description="Filamentous haemagglutinin FhaB/tRNA nuclease CdiA-like TPS" evidence="4">
    <location>
        <begin position="35"/>
        <end position="148"/>
    </location>
</feature>
<protein>
    <submittedName>
        <fullName evidence="5">MBG domain-containing protein</fullName>
    </submittedName>
</protein>
<keyword evidence="6" id="KW-1185">Reference proteome</keyword>
<dbReference type="InterPro" id="IPR037160">
    <property type="entry name" value="DNA_Pol_thumb_sf"/>
</dbReference>
<keyword evidence="3" id="KW-0732">Signal</keyword>
<dbReference type="Gene3D" id="2.160.20.110">
    <property type="match status" value="2"/>
</dbReference>
<dbReference type="Gene3D" id="3.30.160.710">
    <property type="match status" value="1"/>
</dbReference>
<evidence type="ECO:0000313" key="6">
    <source>
        <dbReference type="Proteomes" id="UP001629953"/>
    </source>
</evidence>
<dbReference type="SMART" id="SM00912">
    <property type="entry name" value="Haemagg_act"/>
    <property type="match status" value="1"/>
</dbReference>
<dbReference type="InterPro" id="IPR041286">
    <property type="entry name" value="MBG_2"/>
</dbReference>
<dbReference type="PANTHER" id="PTHR12338">
    <property type="entry name" value="AUTOTRANSPORTER"/>
    <property type="match status" value="1"/>
</dbReference>
<dbReference type="Gene3D" id="2.160.20.10">
    <property type="entry name" value="Single-stranded right-handed beta-helix, Pectin lyase-like"/>
    <property type="match status" value="1"/>
</dbReference>
<dbReference type="PANTHER" id="PTHR12338:SF8">
    <property type="entry name" value="HEME_HEMOPEXIN-BINDING PROTEIN"/>
    <property type="match status" value="1"/>
</dbReference>
<evidence type="ECO:0000256" key="2">
    <source>
        <dbReference type="ARBA" id="ARBA00022525"/>
    </source>
</evidence>
<keyword evidence="2" id="KW-0964">Secreted</keyword>
<organism evidence="5 6">
    <name type="scientific">Celerinatantimonas yamalensis</name>
    <dbReference type="NCBI Taxonomy" id="559956"/>
    <lineage>
        <taxon>Bacteria</taxon>
        <taxon>Pseudomonadati</taxon>
        <taxon>Pseudomonadota</taxon>
        <taxon>Gammaproteobacteria</taxon>
        <taxon>Celerinatantimonadaceae</taxon>
        <taxon>Celerinatantimonas</taxon>
    </lineage>
</organism>